<organism evidence="1 2">
    <name type="scientific">Xenopus laevis</name>
    <name type="common">African clawed frog</name>
    <dbReference type="NCBI Taxonomy" id="8355"/>
    <lineage>
        <taxon>Eukaryota</taxon>
        <taxon>Metazoa</taxon>
        <taxon>Chordata</taxon>
        <taxon>Craniata</taxon>
        <taxon>Vertebrata</taxon>
        <taxon>Euteleostomi</taxon>
        <taxon>Amphibia</taxon>
        <taxon>Batrachia</taxon>
        <taxon>Anura</taxon>
        <taxon>Pipoidea</taxon>
        <taxon>Pipidae</taxon>
        <taxon>Xenopodinae</taxon>
        <taxon>Xenopus</taxon>
        <taxon>Xenopus</taxon>
    </lineage>
</organism>
<name>A0A974BY02_XENLA</name>
<evidence type="ECO:0000313" key="1">
    <source>
        <dbReference type="EMBL" id="OCT62889.1"/>
    </source>
</evidence>
<accession>A0A974BY02</accession>
<dbReference type="EMBL" id="CM004482">
    <property type="protein sequence ID" value="OCT62889.1"/>
    <property type="molecule type" value="Genomic_DNA"/>
</dbReference>
<proteinExistence type="predicted"/>
<gene>
    <name evidence="1" type="ORF">XELAEV_18043981mg</name>
</gene>
<dbReference type="AlphaFoldDB" id="A0A974BY02"/>
<evidence type="ECO:0000313" key="2">
    <source>
        <dbReference type="Proteomes" id="UP000694892"/>
    </source>
</evidence>
<reference evidence="2" key="1">
    <citation type="journal article" date="2016" name="Nature">
        <title>Genome evolution in the allotetraploid frog Xenopus laevis.</title>
        <authorList>
            <person name="Session A.M."/>
            <person name="Uno Y."/>
            <person name="Kwon T."/>
            <person name="Chapman J.A."/>
            <person name="Toyoda A."/>
            <person name="Takahashi S."/>
            <person name="Fukui A."/>
            <person name="Hikosaka A."/>
            <person name="Suzuki A."/>
            <person name="Kondo M."/>
            <person name="van Heeringen S.J."/>
            <person name="Quigley I."/>
            <person name="Heinz S."/>
            <person name="Ogino H."/>
            <person name="Ochi H."/>
            <person name="Hellsten U."/>
            <person name="Lyons J.B."/>
            <person name="Simakov O."/>
            <person name="Putnam N."/>
            <person name="Stites J."/>
            <person name="Kuroki Y."/>
            <person name="Tanaka T."/>
            <person name="Michiue T."/>
            <person name="Watanabe M."/>
            <person name="Bogdanovic O."/>
            <person name="Lister R."/>
            <person name="Georgiou G."/>
            <person name="Paranjpe S.S."/>
            <person name="van Kruijsbergen I."/>
            <person name="Shu S."/>
            <person name="Carlson J."/>
            <person name="Kinoshita T."/>
            <person name="Ohta Y."/>
            <person name="Mawaribuchi S."/>
            <person name="Jenkins J."/>
            <person name="Grimwood J."/>
            <person name="Schmutz J."/>
            <person name="Mitros T."/>
            <person name="Mozaffari S.V."/>
            <person name="Suzuki Y."/>
            <person name="Haramoto Y."/>
            <person name="Yamamoto T.S."/>
            <person name="Takagi C."/>
            <person name="Heald R."/>
            <person name="Miller K."/>
            <person name="Haudenschild C."/>
            <person name="Kitzman J."/>
            <person name="Nakayama T."/>
            <person name="Izutsu Y."/>
            <person name="Robert J."/>
            <person name="Fortriede J."/>
            <person name="Burns K."/>
            <person name="Lotay V."/>
            <person name="Karimi K."/>
            <person name="Yasuoka Y."/>
            <person name="Dichmann D.S."/>
            <person name="Flajnik M.F."/>
            <person name="Houston D.W."/>
            <person name="Shendure J."/>
            <person name="DuPasquier L."/>
            <person name="Vize P.D."/>
            <person name="Zorn A.M."/>
            <person name="Ito M."/>
            <person name="Marcotte E.M."/>
            <person name="Wallingford J.B."/>
            <person name="Ito Y."/>
            <person name="Asashima M."/>
            <person name="Ueno N."/>
            <person name="Matsuda Y."/>
            <person name="Veenstra G.J."/>
            <person name="Fujiyama A."/>
            <person name="Harland R.M."/>
            <person name="Taira M."/>
            <person name="Rokhsar D.S."/>
        </authorList>
    </citation>
    <scope>NUCLEOTIDE SEQUENCE [LARGE SCALE GENOMIC DNA]</scope>
    <source>
        <strain evidence="2">J</strain>
    </source>
</reference>
<dbReference type="Proteomes" id="UP000694892">
    <property type="component" value="Chromosome 9_10L"/>
</dbReference>
<sequence>MGRCLPFAVYVCSNRHNISLTAHTVDFSTKTHTFLPPHQCAISLKLAIQKLTSMPFVPGSQHISVTG</sequence>
<protein>
    <submittedName>
        <fullName evidence="1">Uncharacterized protein</fullName>
    </submittedName>
</protein>